<proteinExistence type="predicted"/>
<dbReference type="InterPro" id="IPR021313">
    <property type="entry name" value="DUF2909"/>
</dbReference>
<evidence type="ECO:0000256" key="1">
    <source>
        <dbReference type="SAM" id="MobiDB-lite"/>
    </source>
</evidence>
<feature type="region of interest" description="Disordered" evidence="1">
    <location>
        <begin position="84"/>
        <end position="104"/>
    </location>
</feature>
<dbReference type="EMBL" id="DMND01000107">
    <property type="protein sequence ID" value="HAN27627.1"/>
    <property type="molecule type" value="Genomic_DNA"/>
</dbReference>
<evidence type="ECO:0000256" key="2">
    <source>
        <dbReference type="SAM" id="Phobius"/>
    </source>
</evidence>
<evidence type="ECO:0000313" key="3">
    <source>
        <dbReference type="EMBL" id="HAN27627.1"/>
    </source>
</evidence>
<keyword evidence="2" id="KW-0472">Membrane</keyword>
<dbReference type="AlphaFoldDB" id="A0A3C1KLS9"/>
<name>A0A3C1KLS9_9GAMM</name>
<dbReference type="Pfam" id="PF11137">
    <property type="entry name" value="DUF2909"/>
    <property type="match status" value="1"/>
</dbReference>
<dbReference type="Proteomes" id="UP000259273">
    <property type="component" value="Unassembled WGS sequence"/>
</dbReference>
<protein>
    <submittedName>
        <fullName evidence="3">DUF2909 domain-containing protein</fullName>
    </submittedName>
</protein>
<keyword evidence="2" id="KW-0812">Transmembrane</keyword>
<evidence type="ECO:0000313" key="4">
    <source>
        <dbReference type="Proteomes" id="UP000259273"/>
    </source>
</evidence>
<organism evidence="3 4">
    <name type="scientific">Haliea salexigens</name>
    <dbReference type="NCBI Taxonomy" id="287487"/>
    <lineage>
        <taxon>Bacteria</taxon>
        <taxon>Pseudomonadati</taxon>
        <taxon>Pseudomonadota</taxon>
        <taxon>Gammaproteobacteria</taxon>
        <taxon>Cellvibrionales</taxon>
        <taxon>Halieaceae</taxon>
        <taxon>Haliea</taxon>
    </lineage>
</organism>
<reference evidence="3 4" key="1">
    <citation type="journal article" date="2018" name="Nat. Biotechnol.">
        <title>A standardized bacterial taxonomy based on genome phylogeny substantially revises the tree of life.</title>
        <authorList>
            <person name="Parks D.H."/>
            <person name="Chuvochina M."/>
            <person name="Waite D.W."/>
            <person name="Rinke C."/>
            <person name="Skarshewski A."/>
            <person name="Chaumeil P.A."/>
            <person name="Hugenholtz P."/>
        </authorList>
    </citation>
    <scope>NUCLEOTIDE SEQUENCE [LARGE SCALE GENOMIC DNA]</scope>
    <source>
        <strain evidence="3">UBA9158</strain>
    </source>
</reference>
<feature type="transmembrane region" description="Helical" evidence="2">
    <location>
        <begin position="57"/>
        <end position="79"/>
    </location>
</feature>
<sequence>MQQPWRLLVYTAAFLERSRTLLKLVIVGLMLALLASLGSGFYFLMVDQGDKNSRRTFHSLGVRLGLALTLAGLVVYGVATGKLGHRNPWDAGPRPAAQAQETAD</sequence>
<accession>A0A3C1KLS9</accession>
<comment type="caution">
    <text evidence="3">The sequence shown here is derived from an EMBL/GenBank/DDBJ whole genome shotgun (WGS) entry which is preliminary data.</text>
</comment>
<keyword evidence="2" id="KW-1133">Transmembrane helix</keyword>
<gene>
    <name evidence="3" type="ORF">DCP75_07885</name>
</gene>
<feature type="transmembrane region" description="Helical" evidence="2">
    <location>
        <begin position="21"/>
        <end position="45"/>
    </location>
</feature>
<dbReference type="STRING" id="1121937.GCA_000423125_02145"/>